<dbReference type="SMART" id="SM00822">
    <property type="entry name" value="PKS_KR"/>
    <property type="match status" value="1"/>
</dbReference>
<comment type="subcellular location">
    <subcellularLocation>
        <location evidence="1">Endoplasmic reticulum</location>
    </subcellularLocation>
</comment>
<dbReference type="eggNOG" id="KOG1210">
    <property type="taxonomic scope" value="Eukaryota"/>
</dbReference>
<dbReference type="GeneID" id="17355840"/>
<gene>
    <name evidence="14" type="ORF">CHLNCDRAFT_57682</name>
</gene>
<dbReference type="CDD" id="cd08939">
    <property type="entry name" value="KDSR-like_SDR_c"/>
    <property type="match status" value="1"/>
</dbReference>
<keyword evidence="12" id="KW-0472">Membrane</keyword>
<keyword evidence="12" id="KW-0812">Transmembrane</keyword>
<dbReference type="PRINTS" id="PR00080">
    <property type="entry name" value="SDRFAMILY"/>
</dbReference>
<evidence type="ECO:0000256" key="1">
    <source>
        <dbReference type="ARBA" id="ARBA00004240"/>
    </source>
</evidence>
<comment type="similarity">
    <text evidence="11">Belongs to the short-chain dehydrogenases/reductases (SDR) family.</text>
</comment>
<evidence type="ECO:0000256" key="7">
    <source>
        <dbReference type="ARBA" id="ARBA00022919"/>
    </source>
</evidence>
<dbReference type="RefSeq" id="XP_005848566.1">
    <property type="nucleotide sequence ID" value="XM_005848504.1"/>
</dbReference>
<evidence type="ECO:0000256" key="8">
    <source>
        <dbReference type="ARBA" id="ARBA00023002"/>
    </source>
</evidence>
<keyword evidence="5" id="KW-0256">Endoplasmic reticulum</keyword>
<keyword evidence="7" id="KW-0746">Sphingolipid metabolism</keyword>
<dbReference type="KEGG" id="cvr:CHLNCDRAFT_57682"/>
<reference evidence="14 15" key="1">
    <citation type="journal article" date="2010" name="Plant Cell">
        <title>The Chlorella variabilis NC64A genome reveals adaptation to photosymbiosis, coevolution with viruses, and cryptic sex.</title>
        <authorList>
            <person name="Blanc G."/>
            <person name="Duncan G."/>
            <person name="Agarkova I."/>
            <person name="Borodovsky M."/>
            <person name="Gurnon J."/>
            <person name="Kuo A."/>
            <person name="Lindquist E."/>
            <person name="Lucas S."/>
            <person name="Pangilinan J."/>
            <person name="Polle J."/>
            <person name="Salamov A."/>
            <person name="Terry A."/>
            <person name="Yamada T."/>
            <person name="Dunigan D.D."/>
            <person name="Grigoriev I.V."/>
            <person name="Claverie J.M."/>
            <person name="Van Etten J.L."/>
        </authorList>
    </citation>
    <scope>NUCLEOTIDE SEQUENCE [LARGE SCALE GENOMIC DNA]</scope>
    <source>
        <strain evidence="14 15">NC64A</strain>
    </source>
</reference>
<feature type="transmembrane region" description="Helical" evidence="12">
    <location>
        <begin position="309"/>
        <end position="330"/>
    </location>
</feature>
<dbReference type="PANTHER" id="PTHR43550">
    <property type="entry name" value="3-KETODIHYDROSPHINGOSINE REDUCTASE"/>
    <property type="match status" value="1"/>
</dbReference>
<dbReference type="Pfam" id="PF00106">
    <property type="entry name" value="adh_short"/>
    <property type="match status" value="1"/>
</dbReference>
<keyword evidence="9" id="KW-0443">Lipid metabolism</keyword>
<dbReference type="EMBL" id="GL433842">
    <property type="protein sequence ID" value="EFN56464.1"/>
    <property type="molecule type" value="Genomic_DNA"/>
</dbReference>
<keyword evidence="6" id="KW-0521">NADP</keyword>
<name>E1ZCN2_CHLVA</name>
<dbReference type="InterPro" id="IPR045022">
    <property type="entry name" value="KDSR-like"/>
</dbReference>
<dbReference type="GO" id="GO:0006666">
    <property type="term" value="P:3-keto-sphinganine metabolic process"/>
    <property type="evidence" value="ECO:0007669"/>
    <property type="project" value="InterPro"/>
</dbReference>
<dbReference type="InterPro" id="IPR057326">
    <property type="entry name" value="KR_dom"/>
</dbReference>
<keyword evidence="4" id="KW-0547">Nucleotide-binding</keyword>
<evidence type="ECO:0000256" key="2">
    <source>
        <dbReference type="ARBA" id="ARBA00004760"/>
    </source>
</evidence>
<comment type="pathway">
    <text evidence="2">Lipid metabolism; sphingolipid metabolism.</text>
</comment>
<dbReference type="InterPro" id="IPR002347">
    <property type="entry name" value="SDR_fam"/>
</dbReference>
<dbReference type="SUPFAM" id="SSF51735">
    <property type="entry name" value="NAD(P)-binding Rossmann-fold domains"/>
    <property type="match status" value="1"/>
</dbReference>
<evidence type="ECO:0000313" key="14">
    <source>
        <dbReference type="EMBL" id="EFN56464.1"/>
    </source>
</evidence>
<dbReference type="GO" id="GO:0030148">
    <property type="term" value="P:sphingolipid biosynthetic process"/>
    <property type="evidence" value="ECO:0007669"/>
    <property type="project" value="InterPro"/>
</dbReference>
<dbReference type="PRINTS" id="PR00081">
    <property type="entry name" value="GDHRDH"/>
</dbReference>
<accession>E1ZCN2</accession>
<dbReference type="Proteomes" id="UP000008141">
    <property type="component" value="Unassembled WGS sequence"/>
</dbReference>
<feature type="transmembrane region" description="Helical" evidence="12">
    <location>
        <begin position="186"/>
        <end position="204"/>
    </location>
</feature>
<organism evidence="15">
    <name type="scientific">Chlorella variabilis</name>
    <name type="common">Green alga</name>
    <dbReference type="NCBI Taxonomy" id="554065"/>
    <lineage>
        <taxon>Eukaryota</taxon>
        <taxon>Viridiplantae</taxon>
        <taxon>Chlorophyta</taxon>
        <taxon>core chlorophytes</taxon>
        <taxon>Trebouxiophyceae</taxon>
        <taxon>Chlorellales</taxon>
        <taxon>Chlorellaceae</taxon>
        <taxon>Chlorella clade</taxon>
        <taxon>Chlorella</taxon>
    </lineage>
</organism>
<evidence type="ECO:0000256" key="10">
    <source>
        <dbReference type="ARBA" id="ARBA00026112"/>
    </source>
</evidence>
<evidence type="ECO:0000256" key="11">
    <source>
        <dbReference type="RuleBase" id="RU000363"/>
    </source>
</evidence>
<sequence length="347" mass="36509">MLHAVVAEWWFTAALSLLAVALPAALMWARRGSRLRPGTHVLVTGGSKGLGLALALQCAERGCSVTIVARNKADLATALQQLQETAVAAATTLRAAGGAAAPAAKLQALSADTTDMTKVTKAFEEAERNAGPIDVLICNAGLSLPGLFVEQDVSAFELQMRVNYLGNVHSVKAALPGMLQRRAGRVVLVTSSLAILGFAGYSSYAASKWALRGLADCLRNELQGTGVEVSVAYPPDTDTPGYAQENASKPELCLAVNSALGSDLFTPDKVARLLLRGIERGQYHLPSADLGQNLLVSGMTSLSPKRFPLLVQVLLGPILPLATSVFGWIADRAATKHNTAHGMPPRR</sequence>
<dbReference type="EC" id="1.1.1.102" evidence="10"/>
<dbReference type="FunCoup" id="E1ZCN2">
    <property type="interactions" value="1591"/>
</dbReference>
<evidence type="ECO:0000256" key="3">
    <source>
        <dbReference type="ARBA" id="ARBA00004991"/>
    </source>
</evidence>
<dbReference type="InterPro" id="IPR036291">
    <property type="entry name" value="NAD(P)-bd_dom_sf"/>
</dbReference>
<dbReference type="InterPro" id="IPR020904">
    <property type="entry name" value="Sc_DH/Rdtase_CS"/>
</dbReference>
<evidence type="ECO:0000256" key="9">
    <source>
        <dbReference type="ARBA" id="ARBA00023098"/>
    </source>
</evidence>
<dbReference type="FunFam" id="3.40.50.720:FF:000468">
    <property type="entry name" value="Short-chain dehydrogenase, putative"/>
    <property type="match status" value="1"/>
</dbReference>
<evidence type="ECO:0000256" key="12">
    <source>
        <dbReference type="SAM" id="Phobius"/>
    </source>
</evidence>
<dbReference type="AlphaFoldDB" id="E1ZCN2"/>
<comment type="pathway">
    <text evidence="3">Sphingolipid metabolism.</text>
</comment>
<evidence type="ECO:0000259" key="13">
    <source>
        <dbReference type="SMART" id="SM00822"/>
    </source>
</evidence>
<protein>
    <recommendedName>
        <fullName evidence="10">3-dehydrosphinganine reductase</fullName>
        <ecNumber evidence="10">1.1.1.102</ecNumber>
    </recommendedName>
</protein>
<dbReference type="OrthoDB" id="37659at2759"/>
<dbReference type="GO" id="GO:0005789">
    <property type="term" value="C:endoplasmic reticulum membrane"/>
    <property type="evidence" value="ECO:0007669"/>
    <property type="project" value="TreeGrafter"/>
</dbReference>
<keyword evidence="12" id="KW-1133">Transmembrane helix</keyword>
<feature type="domain" description="Ketoreductase" evidence="13">
    <location>
        <begin position="39"/>
        <end position="236"/>
    </location>
</feature>
<dbReference type="STRING" id="554065.E1ZCN2"/>
<dbReference type="OMA" id="PRQWGFF"/>
<evidence type="ECO:0000256" key="5">
    <source>
        <dbReference type="ARBA" id="ARBA00022824"/>
    </source>
</evidence>
<dbReference type="PANTHER" id="PTHR43550:SF3">
    <property type="entry name" value="3-KETODIHYDROSPHINGOSINE REDUCTASE"/>
    <property type="match status" value="1"/>
</dbReference>
<dbReference type="PROSITE" id="PS00061">
    <property type="entry name" value="ADH_SHORT"/>
    <property type="match status" value="1"/>
</dbReference>
<evidence type="ECO:0000256" key="6">
    <source>
        <dbReference type="ARBA" id="ARBA00022857"/>
    </source>
</evidence>
<evidence type="ECO:0000313" key="15">
    <source>
        <dbReference type="Proteomes" id="UP000008141"/>
    </source>
</evidence>
<dbReference type="InParanoid" id="E1ZCN2"/>
<evidence type="ECO:0000256" key="4">
    <source>
        <dbReference type="ARBA" id="ARBA00022741"/>
    </source>
</evidence>
<dbReference type="Gene3D" id="3.40.50.720">
    <property type="entry name" value="NAD(P)-binding Rossmann-like Domain"/>
    <property type="match status" value="1"/>
</dbReference>
<feature type="transmembrane region" description="Helical" evidence="12">
    <location>
        <begin position="6"/>
        <end position="29"/>
    </location>
</feature>
<dbReference type="GO" id="GO:0000166">
    <property type="term" value="F:nucleotide binding"/>
    <property type="evidence" value="ECO:0007669"/>
    <property type="project" value="UniProtKB-KW"/>
</dbReference>
<dbReference type="GO" id="GO:0047560">
    <property type="term" value="F:3-dehydrosphinganine reductase activity"/>
    <property type="evidence" value="ECO:0007669"/>
    <property type="project" value="UniProtKB-EC"/>
</dbReference>
<keyword evidence="15" id="KW-1185">Reference proteome</keyword>
<proteinExistence type="inferred from homology"/>
<keyword evidence="8" id="KW-0560">Oxidoreductase</keyword>